<dbReference type="InterPro" id="IPR000159">
    <property type="entry name" value="RA_dom"/>
</dbReference>
<evidence type="ECO:0000256" key="2">
    <source>
        <dbReference type="SAM" id="Coils"/>
    </source>
</evidence>
<accession>A0ABQ9FEU9</accession>
<evidence type="ECO:0000256" key="1">
    <source>
        <dbReference type="ARBA" id="ARBA00022889"/>
    </source>
</evidence>
<feature type="compositionally biased region" description="Basic and acidic residues" evidence="3">
    <location>
        <begin position="1"/>
        <end position="15"/>
    </location>
</feature>
<feature type="region of interest" description="Disordered" evidence="3">
    <location>
        <begin position="297"/>
        <end position="381"/>
    </location>
</feature>
<feature type="region of interest" description="Disordered" evidence="3">
    <location>
        <begin position="1183"/>
        <end position="1203"/>
    </location>
</feature>
<evidence type="ECO:0000313" key="7">
    <source>
        <dbReference type="EMBL" id="KAJ8314800.1"/>
    </source>
</evidence>
<dbReference type="InterPro" id="IPR002710">
    <property type="entry name" value="Dilute_dom"/>
</dbReference>
<dbReference type="Pfam" id="PF00595">
    <property type="entry name" value="PDZ"/>
    <property type="match status" value="1"/>
</dbReference>
<gene>
    <name evidence="7" type="ORF">KUTeg_006950</name>
</gene>
<dbReference type="InterPro" id="IPR037977">
    <property type="entry name" value="CBD_Afadin"/>
</dbReference>
<evidence type="ECO:0000259" key="4">
    <source>
        <dbReference type="PROSITE" id="PS50106"/>
    </source>
</evidence>
<dbReference type="InterPro" id="IPR008984">
    <property type="entry name" value="SMAD_FHA_dom_sf"/>
</dbReference>
<feature type="compositionally biased region" description="Basic and acidic residues" evidence="3">
    <location>
        <begin position="1484"/>
        <end position="1498"/>
    </location>
</feature>
<dbReference type="InterPro" id="IPR000253">
    <property type="entry name" value="FHA_dom"/>
</dbReference>
<feature type="compositionally biased region" description="Polar residues" evidence="3">
    <location>
        <begin position="1275"/>
        <end position="1296"/>
    </location>
</feature>
<dbReference type="SMART" id="SM00314">
    <property type="entry name" value="RA"/>
    <property type="match status" value="1"/>
</dbReference>
<dbReference type="PROSITE" id="PS51126">
    <property type="entry name" value="DILUTE"/>
    <property type="match status" value="1"/>
</dbReference>
<dbReference type="CDD" id="cd01781">
    <property type="entry name" value="RA2_Afadin"/>
    <property type="match status" value="1"/>
</dbReference>
<feature type="compositionally biased region" description="Basic and acidic residues" evidence="3">
    <location>
        <begin position="1189"/>
        <end position="1203"/>
    </location>
</feature>
<dbReference type="CDD" id="cd22711">
    <property type="entry name" value="FHA_AFDN"/>
    <property type="match status" value="1"/>
</dbReference>
<dbReference type="InterPro" id="IPR029071">
    <property type="entry name" value="Ubiquitin-like_domsf"/>
</dbReference>
<feature type="region of interest" description="Disordered" evidence="3">
    <location>
        <begin position="1346"/>
        <end position="1378"/>
    </location>
</feature>
<feature type="region of interest" description="Disordered" evidence="3">
    <location>
        <begin position="942"/>
        <end position="1004"/>
    </location>
</feature>
<feature type="compositionally biased region" description="Basic and acidic residues" evidence="3">
    <location>
        <begin position="1509"/>
        <end position="1522"/>
    </location>
</feature>
<feature type="region of interest" description="Disordered" evidence="3">
    <location>
        <begin position="1462"/>
        <end position="1527"/>
    </location>
</feature>
<feature type="region of interest" description="Disordered" evidence="3">
    <location>
        <begin position="775"/>
        <end position="796"/>
    </location>
</feature>
<protein>
    <recommendedName>
        <fullName evidence="9">Afadin</fullName>
    </recommendedName>
</protein>
<feature type="compositionally biased region" description="Basic and acidic residues" evidence="3">
    <location>
        <begin position="1566"/>
        <end position="1575"/>
    </location>
</feature>
<dbReference type="Gene3D" id="2.60.200.20">
    <property type="match status" value="1"/>
</dbReference>
<feature type="compositionally biased region" description="Basic and acidic residues" evidence="3">
    <location>
        <begin position="1585"/>
        <end position="1599"/>
    </location>
</feature>
<dbReference type="Pfam" id="PF00498">
    <property type="entry name" value="FHA"/>
    <property type="match status" value="1"/>
</dbReference>
<dbReference type="Proteomes" id="UP001217089">
    <property type="component" value="Unassembled WGS sequence"/>
</dbReference>
<proteinExistence type="predicted"/>
<feature type="region of interest" description="Disordered" evidence="3">
    <location>
        <begin position="1558"/>
        <end position="1659"/>
    </location>
</feature>
<dbReference type="SUPFAM" id="SSF50156">
    <property type="entry name" value="PDZ domain-like"/>
    <property type="match status" value="1"/>
</dbReference>
<feature type="domain" description="PDZ" evidence="4">
    <location>
        <begin position="860"/>
        <end position="926"/>
    </location>
</feature>
<name>A0ABQ9FEU9_TEGGR</name>
<dbReference type="InterPro" id="IPR036034">
    <property type="entry name" value="PDZ_sf"/>
</dbReference>
<sequence length="1680" mass="191766">MMSEKEDFCSSEREKKEKKKQDKKGKENDSSVAEKLYTDMPESTFTRSISNPEAVMKRRRQQKVEKKLQQCRGQDGHGGTLKIYGETLKPDIPYKTLLLSTTDNVAYVIKEAIEKYGLEKEIVPEDLSLVQVLVPPEVEYHGGTIGEERIMEDHECPLAIAMQHPQNKGTMLFQLKLKPDSRKGKHKKMRSISHDDLRYARDEPPPVQKLPYLIELNPDGSDNPKGKVHRLNLKFTEVGCDRSMYIQILGPNIQPRHCVIGLTHNDGIVTVTPTSPESETYVNNQRVYETTTLQNGMTKMKKGQVPTEEAFQKRGMPPYGAKPPETNFDVDGRVETMDGASSRGSDRGHPQDDIQNSRSPHDQSFGSQPDDRMMPPSQQKHLEEALPAALEFRDEKEDAFLSAIILDGNNASVQFKLSPTYILYMAVRYCLSNAYRPDMTPSDRALRITALVNKIANMSHQAIQTSRDNPAALAFWMANASEILHFYKQDHDIHPFSQDAQEMLAESVQMAFHHLVRCLQYDLQRTMPAFLDENDNVEDSDMGMQDENRARYNRGNKPTLGDVLDTLSSAMNLLRRCRVNAALTIQLFSQLFHFINMWLFNILVANQRPHQFCTRSWGMRLKRRLGRIEAWAEKQGLELAADCHLCRIIQAAHLLQAPKSNPDDIADISSTCFKLNSLQLRELLQRYIPESNEPPIPQNLIESIVGVAENMADELTKTDGREVRLEEDPDLQLPFLLPEDGYSCLCRMVAQPSSRGDWTVYMSNGDGPRIEEAVRKNQQGPQTPEPRPQPQLPKEPEVVSVTFNKVKGSMGLSIVAAKEIELDNFTQLEFSKRNSCVCCFTLLDHFSLVIKWIFGCQFPVAVKEVILGDGQKERGIYIKSVDGRLQAGDQLLEVDGKSLVGLTQEKAAELMTRTGQTVTLKVAKQGAFYHGLATLLSQPSPIMQRASPKKPASPMINKQRPQEEGPPPYNGNMEMDRRHLPGPHTARQAAMQSPHSRSSPSLNKYRKGVTHKDMENIYSRNALWRLVLQAEKNNLVAKSFGNHLPESIKTGSADQNNMDGNVRVRSKSVGALDTPKIFNENVHTSDRKGNIENVPLKHPVAQRPDGYNANQRVVVLQKSNSMGRNGFIDYRNRIQSETDLRNTKIRNYDVDIRDLQAEVRQMKKLQTVDDSRIQYGNEVRGRLRQRRMTQQERRQRSRSTSDLHRMQMAQMNGGAFQGYDINGGVGENDHTVMQELHDKMQNFLERKKEKQADKIKRLKELIGYKERVPLSPLNDYNQKVQKPRNPSSGYHSLSGTSDMSVSDDVFNNDVVMREKRGRQYGNMSKSEGDRWNLDYDSVFRVRSNASDRSYDNSSMLETSRRRQKAQHDNRNRVEKSRSFSYGTQSLPRNIENYRKPRGPIPNFHGVQRSLSALGPPRYYRDNRLVNQYSYRNDSMRDSYSSVSVTSDSYRLSDGYIHSQQAPVGFITRHPRSKSITSLPIRDGTGSDRGRPSARDMRDHHHSPHMQQSHPDRYQQREMDPKSKSIPNLRMDTSFEQKDPHHNMRPAASVGALQNAGNFHDYYNQRPDPRDLHGNDYENTPNMDPRFNKPHQDMRNDRGYPEGQHMPPGGLLGKSQHLMERGPPSSRTSSASVRDDRPHSAYYPQTQDRPVVRNDRPVSMEVNPNRVEDWQHRYGLGRKQL</sequence>
<feature type="compositionally biased region" description="Polar residues" evidence="3">
    <location>
        <begin position="990"/>
        <end position="1002"/>
    </location>
</feature>
<dbReference type="EMBL" id="JARBDR010000337">
    <property type="protein sequence ID" value="KAJ8314800.1"/>
    <property type="molecule type" value="Genomic_DNA"/>
</dbReference>
<reference evidence="7 8" key="1">
    <citation type="submission" date="2022-12" db="EMBL/GenBank/DDBJ databases">
        <title>Chromosome-level genome of Tegillarca granosa.</title>
        <authorList>
            <person name="Kim J."/>
        </authorList>
    </citation>
    <scope>NUCLEOTIDE SEQUENCE [LARGE SCALE GENOMIC DNA]</scope>
    <source>
        <strain evidence="7">Teg-2019</strain>
        <tissue evidence="7">Adductor muscle</tissue>
    </source>
</reference>
<keyword evidence="2" id="KW-0175">Coiled coil</keyword>
<feature type="region of interest" description="Disordered" evidence="3">
    <location>
        <begin position="1"/>
        <end position="45"/>
    </location>
</feature>
<dbReference type="SUPFAM" id="SSF49879">
    <property type="entry name" value="SMAD/FHA domain"/>
    <property type="match status" value="1"/>
</dbReference>
<feature type="compositionally biased region" description="Polar residues" evidence="3">
    <location>
        <begin position="353"/>
        <end position="367"/>
    </location>
</feature>
<dbReference type="Gene3D" id="2.30.42.10">
    <property type="match status" value="1"/>
</dbReference>
<evidence type="ECO:0000259" key="6">
    <source>
        <dbReference type="PROSITE" id="PS51126"/>
    </source>
</evidence>
<dbReference type="Pfam" id="PF00788">
    <property type="entry name" value="RA"/>
    <property type="match status" value="1"/>
</dbReference>
<organism evidence="7 8">
    <name type="scientific">Tegillarca granosa</name>
    <name type="common">Malaysian cockle</name>
    <name type="synonym">Anadara granosa</name>
    <dbReference type="NCBI Taxonomy" id="220873"/>
    <lineage>
        <taxon>Eukaryota</taxon>
        <taxon>Metazoa</taxon>
        <taxon>Spiralia</taxon>
        <taxon>Lophotrochozoa</taxon>
        <taxon>Mollusca</taxon>
        <taxon>Bivalvia</taxon>
        <taxon>Autobranchia</taxon>
        <taxon>Pteriomorphia</taxon>
        <taxon>Arcoida</taxon>
        <taxon>Arcoidea</taxon>
        <taxon>Arcidae</taxon>
        <taxon>Tegillarca</taxon>
    </lineage>
</organism>
<feature type="region of interest" description="Disordered" evidence="3">
    <location>
        <begin position="1275"/>
        <end position="1302"/>
    </location>
</feature>
<dbReference type="PANTHER" id="PTHR10398">
    <property type="entry name" value="AFADIN"/>
    <property type="match status" value="1"/>
</dbReference>
<dbReference type="PANTHER" id="PTHR10398:SF2">
    <property type="entry name" value="AFADIN"/>
    <property type="match status" value="1"/>
</dbReference>
<feature type="domain" description="Dilute" evidence="6">
    <location>
        <begin position="453"/>
        <end position="710"/>
    </location>
</feature>
<feature type="compositionally biased region" description="Pro residues" evidence="3">
    <location>
        <begin position="783"/>
        <end position="793"/>
    </location>
</feature>
<dbReference type="Pfam" id="PF01843">
    <property type="entry name" value="DIL"/>
    <property type="match status" value="1"/>
</dbReference>
<dbReference type="InterPro" id="IPR001478">
    <property type="entry name" value="PDZ"/>
</dbReference>
<dbReference type="Gene3D" id="3.10.20.90">
    <property type="entry name" value="Phosphatidylinositol 3-kinase Catalytic Subunit, Chain A, domain 1"/>
    <property type="match status" value="1"/>
</dbReference>
<evidence type="ECO:0008006" key="9">
    <source>
        <dbReference type="Google" id="ProtNLM"/>
    </source>
</evidence>
<dbReference type="PROSITE" id="PS50106">
    <property type="entry name" value="PDZ"/>
    <property type="match status" value="1"/>
</dbReference>
<dbReference type="PROSITE" id="PS50200">
    <property type="entry name" value="RA"/>
    <property type="match status" value="1"/>
</dbReference>
<dbReference type="SMART" id="SM00228">
    <property type="entry name" value="PDZ"/>
    <property type="match status" value="1"/>
</dbReference>
<feature type="compositionally biased region" description="Basic and acidic residues" evidence="3">
    <location>
        <begin position="1365"/>
        <end position="1377"/>
    </location>
</feature>
<dbReference type="InterPro" id="IPR028842">
    <property type="entry name" value="Afadin"/>
</dbReference>
<dbReference type="SUPFAM" id="SSF54236">
    <property type="entry name" value="Ubiquitin-like"/>
    <property type="match status" value="1"/>
</dbReference>
<keyword evidence="1" id="KW-0130">Cell adhesion</keyword>
<dbReference type="SMART" id="SM01132">
    <property type="entry name" value="DIL"/>
    <property type="match status" value="1"/>
</dbReference>
<keyword evidence="8" id="KW-1185">Reference proteome</keyword>
<feature type="coiled-coil region" evidence="2">
    <location>
        <begin position="1233"/>
        <end position="1261"/>
    </location>
</feature>
<evidence type="ECO:0000259" key="5">
    <source>
        <dbReference type="PROSITE" id="PS50200"/>
    </source>
</evidence>
<evidence type="ECO:0000256" key="3">
    <source>
        <dbReference type="SAM" id="MobiDB-lite"/>
    </source>
</evidence>
<feature type="compositionally biased region" description="Polar residues" evidence="3">
    <location>
        <begin position="1346"/>
        <end position="1357"/>
    </location>
</feature>
<comment type="caution">
    <text evidence="7">The sequence shown here is derived from an EMBL/GenBank/DDBJ whole genome shotgun (WGS) entry which is preliminary data.</text>
</comment>
<feature type="domain" description="Ras-associating" evidence="5">
    <location>
        <begin position="77"/>
        <end position="180"/>
    </location>
</feature>
<dbReference type="CDD" id="cd15471">
    <property type="entry name" value="Myo5p-like_CBD_afadin"/>
    <property type="match status" value="1"/>
</dbReference>
<evidence type="ECO:0000313" key="8">
    <source>
        <dbReference type="Proteomes" id="UP001217089"/>
    </source>
</evidence>